<dbReference type="Proteomes" id="UP000688137">
    <property type="component" value="Unassembled WGS sequence"/>
</dbReference>
<protein>
    <submittedName>
        <fullName evidence="1">Uncharacterized protein</fullName>
    </submittedName>
</protein>
<accession>A0A8S1LKS1</accession>
<comment type="caution">
    <text evidence="1">The sequence shown here is derived from an EMBL/GenBank/DDBJ whole genome shotgun (WGS) entry which is preliminary data.</text>
</comment>
<name>A0A8S1LKS1_PARPR</name>
<sequence>MKIFLYRVVLIRLKNFWLNRMNGIINKQLQIILVGPINQVEMNKKIKLYFVNMMD</sequence>
<evidence type="ECO:0000313" key="1">
    <source>
        <dbReference type="EMBL" id="CAD8067409.1"/>
    </source>
</evidence>
<organism evidence="1 2">
    <name type="scientific">Paramecium primaurelia</name>
    <dbReference type="NCBI Taxonomy" id="5886"/>
    <lineage>
        <taxon>Eukaryota</taxon>
        <taxon>Sar</taxon>
        <taxon>Alveolata</taxon>
        <taxon>Ciliophora</taxon>
        <taxon>Intramacronucleata</taxon>
        <taxon>Oligohymenophorea</taxon>
        <taxon>Peniculida</taxon>
        <taxon>Parameciidae</taxon>
        <taxon>Paramecium</taxon>
    </lineage>
</organism>
<dbReference type="AlphaFoldDB" id="A0A8S1LKS1"/>
<keyword evidence="2" id="KW-1185">Reference proteome</keyword>
<gene>
    <name evidence="1" type="ORF">PPRIM_AZ9-3.1.T0400295</name>
</gene>
<reference evidence="1" key="1">
    <citation type="submission" date="2021-01" db="EMBL/GenBank/DDBJ databases">
        <authorList>
            <consortium name="Genoscope - CEA"/>
            <person name="William W."/>
        </authorList>
    </citation>
    <scope>NUCLEOTIDE SEQUENCE</scope>
</reference>
<proteinExistence type="predicted"/>
<dbReference type="EMBL" id="CAJJDM010000039">
    <property type="protein sequence ID" value="CAD8067409.1"/>
    <property type="molecule type" value="Genomic_DNA"/>
</dbReference>
<evidence type="ECO:0000313" key="2">
    <source>
        <dbReference type="Proteomes" id="UP000688137"/>
    </source>
</evidence>